<evidence type="ECO:0000313" key="11">
    <source>
        <dbReference type="Proteomes" id="UP000260780"/>
    </source>
</evidence>
<dbReference type="Pfam" id="PF12698">
    <property type="entry name" value="ABC2_membrane_3"/>
    <property type="match status" value="1"/>
</dbReference>
<gene>
    <name evidence="10" type="ORF">DW653_04990</name>
    <name evidence="9" type="ORF">DXC17_08120</name>
    <name evidence="8" type="ORF">DXD04_08390</name>
</gene>
<dbReference type="STRING" id="310297.BHV76_07405"/>
<evidence type="ECO:0000256" key="4">
    <source>
        <dbReference type="ARBA" id="ARBA00022989"/>
    </source>
</evidence>
<keyword evidence="12" id="KW-1185">Reference proteome</keyword>
<evidence type="ECO:0000313" key="12">
    <source>
        <dbReference type="Proteomes" id="UP000260862"/>
    </source>
</evidence>
<feature type="transmembrane region" description="Helical" evidence="6">
    <location>
        <begin position="371"/>
        <end position="389"/>
    </location>
</feature>
<keyword evidence="4 6" id="KW-1133">Transmembrane helix</keyword>
<reference evidence="11 12" key="1">
    <citation type="submission" date="2018-08" db="EMBL/GenBank/DDBJ databases">
        <title>A genome reference for cultivated species of the human gut microbiota.</title>
        <authorList>
            <person name="Zou Y."/>
            <person name="Xue W."/>
            <person name="Luo G."/>
        </authorList>
    </citation>
    <scope>NUCLEOTIDE SEQUENCE [LARGE SCALE GENOMIC DNA]</scope>
    <source>
        <strain evidence="10 13">AM23-23</strain>
        <strain evidence="9 11">OM08-14</strain>
        <strain evidence="8 12">TF10-3AC</strain>
    </source>
</reference>
<dbReference type="GO" id="GO:0140359">
    <property type="term" value="F:ABC-type transporter activity"/>
    <property type="evidence" value="ECO:0007669"/>
    <property type="project" value="InterPro"/>
</dbReference>
<dbReference type="Proteomes" id="UP000260780">
    <property type="component" value="Unassembled WGS sequence"/>
</dbReference>
<evidence type="ECO:0000313" key="8">
    <source>
        <dbReference type="EMBL" id="RGK56001.1"/>
    </source>
</evidence>
<keyword evidence="3 6" id="KW-0812">Transmembrane</keyword>
<evidence type="ECO:0000313" key="9">
    <source>
        <dbReference type="EMBL" id="RGM40342.1"/>
    </source>
</evidence>
<comment type="subcellular location">
    <subcellularLocation>
        <location evidence="1">Cell membrane</location>
        <topology evidence="1">Multi-pass membrane protein</topology>
    </subcellularLocation>
</comment>
<feature type="transmembrane region" description="Helical" evidence="6">
    <location>
        <begin position="283"/>
        <end position="304"/>
    </location>
</feature>
<dbReference type="InterPro" id="IPR051449">
    <property type="entry name" value="ABC-2_transporter_component"/>
</dbReference>
<keyword evidence="2" id="KW-1003">Cell membrane</keyword>
<evidence type="ECO:0000256" key="5">
    <source>
        <dbReference type="ARBA" id="ARBA00023136"/>
    </source>
</evidence>
<dbReference type="AlphaFoldDB" id="A0A3E4N207"/>
<evidence type="ECO:0000256" key="1">
    <source>
        <dbReference type="ARBA" id="ARBA00004651"/>
    </source>
</evidence>
<dbReference type="EMBL" id="QSTF01000017">
    <property type="protein sequence ID" value="RGM40342.1"/>
    <property type="molecule type" value="Genomic_DNA"/>
</dbReference>
<dbReference type="GO" id="GO:0005886">
    <property type="term" value="C:plasma membrane"/>
    <property type="evidence" value="ECO:0007669"/>
    <property type="project" value="UniProtKB-SubCell"/>
</dbReference>
<dbReference type="InterPro" id="IPR013525">
    <property type="entry name" value="ABC2_TM"/>
</dbReference>
<evidence type="ECO:0000259" key="7">
    <source>
        <dbReference type="Pfam" id="PF12698"/>
    </source>
</evidence>
<name>A0A3E4N207_9BACT</name>
<feature type="domain" description="ABC-2 type transporter transmembrane" evidence="7">
    <location>
        <begin position="34"/>
        <end position="384"/>
    </location>
</feature>
<feature type="transmembrane region" description="Helical" evidence="6">
    <location>
        <begin position="311"/>
        <end position="332"/>
    </location>
</feature>
<organism evidence="8 12">
    <name type="scientific">Phocaeicola plebeius</name>
    <dbReference type="NCBI Taxonomy" id="310297"/>
    <lineage>
        <taxon>Bacteria</taxon>
        <taxon>Pseudomonadati</taxon>
        <taxon>Bacteroidota</taxon>
        <taxon>Bacteroidia</taxon>
        <taxon>Bacteroidales</taxon>
        <taxon>Bacteroidaceae</taxon>
        <taxon>Phocaeicola</taxon>
    </lineage>
</organism>
<dbReference type="RefSeq" id="WP_117672559.1">
    <property type="nucleotide sequence ID" value="NZ_CABOGR010000013.1"/>
</dbReference>
<dbReference type="PANTHER" id="PTHR30294">
    <property type="entry name" value="MEMBRANE COMPONENT OF ABC TRANSPORTER YHHJ-RELATED"/>
    <property type="match status" value="1"/>
</dbReference>
<evidence type="ECO:0000313" key="13">
    <source>
        <dbReference type="Proteomes" id="UP000283485"/>
    </source>
</evidence>
<evidence type="ECO:0000256" key="3">
    <source>
        <dbReference type="ARBA" id="ARBA00022692"/>
    </source>
</evidence>
<evidence type="ECO:0000256" key="2">
    <source>
        <dbReference type="ARBA" id="ARBA00022475"/>
    </source>
</evidence>
<comment type="caution">
    <text evidence="8">The sequence shown here is derived from an EMBL/GenBank/DDBJ whole genome shotgun (WGS) entry which is preliminary data.</text>
</comment>
<accession>A0A3E4N207</accession>
<protein>
    <submittedName>
        <fullName evidence="8">ABC transporter permease</fullName>
    </submittedName>
</protein>
<feature type="transmembrane region" description="Helical" evidence="6">
    <location>
        <begin position="33"/>
        <end position="52"/>
    </location>
</feature>
<sequence>MKKESLKQTIQQGFAGLFHICKQELKAVFKDQGVLIFFLLVPLAYPLVYAFIYTNEVVREVPVAVIDNSNTALSRQFIRTVDASADVHIQSHCADMEEGKNLLKETRVYGILYIPESFSKDISSGKQTTVSIYCDMSGMLYYKALVLASTNASLTLNKKIQIQRMGNTTERQDEISTAPIEYEDISLFNPQDGFASFLIPAVLILIIQQTLLLGIGLSAGTARENNRFKDLVPISRQYQGTLRIVGGKSLAYFLIYALVAAYVLCLVPQLFDLVQIAQPMTLLAFVVPYILACIFFAMTCSIFIHHRESCLMIYVFTSVPLLFISGISWPGAAVPTFWKVFSWIFPSTFGINGFVRINNMGATLPEVLVEYQALWIQAIVYFFTTCIVYRRQIILSRRHAMERLRMFRLRKLVAKTSK</sequence>
<feature type="transmembrane region" description="Helical" evidence="6">
    <location>
        <begin position="197"/>
        <end position="219"/>
    </location>
</feature>
<dbReference type="EMBL" id="QSQT01000013">
    <property type="protein sequence ID" value="RGK56001.1"/>
    <property type="molecule type" value="Genomic_DNA"/>
</dbReference>
<dbReference type="PANTHER" id="PTHR30294:SF46">
    <property type="entry name" value="ABC TRANSPORTER PERMEASE"/>
    <property type="match status" value="1"/>
</dbReference>
<evidence type="ECO:0000256" key="6">
    <source>
        <dbReference type="SAM" id="Phobius"/>
    </source>
</evidence>
<feature type="transmembrane region" description="Helical" evidence="6">
    <location>
        <begin position="250"/>
        <end position="271"/>
    </location>
</feature>
<dbReference type="Proteomes" id="UP000260862">
    <property type="component" value="Unassembled WGS sequence"/>
</dbReference>
<dbReference type="Gene3D" id="3.40.1710.10">
    <property type="entry name" value="abc type-2 transporter like domain"/>
    <property type="match status" value="1"/>
</dbReference>
<dbReference type="EMBL" id="QRHQ01000006">
    <property type="protein sequence ID" value="RHF92042.1"/>
    <property type="molecule type" value="Genomic_DNA"/>
</dbReference>
<evidence type="ECO:0000313" key="10">
    <source>
        <dbReference type="EMBL" id="RHF92042.1"/>
    </source>
</evidence>
<keyword evidence="5 6" id="KW-0472">Membrane</keyword>
<proteinExistence type="predicted"/>
<dbReference type="Proteomes" id="UP000283485">
    <property type="component" value="Unassembled WGS sequence"/>
</dbReference>